<organism evidence="1 2">
    <name type="scientific">Datura stramonium</name>
    <name type="common">Jimsonweed</name>
    <name type="synonym">Common thornapple</name>
    <dbReference type="NCBI Taxonomy" id="4076"/>
    <lineage>
        <taxon>Eukaryota</taxon>
        <taxon>Viridiplantae</taxon>
        <taxon>Streptophyta</taxon>
        <taxon>Embryophyta</taxon>
        <taxon>Tracheophyta</taxon>
        <taxon>Spermatophyta</taxon>
        <taxon>Magnoliopsida</taxon>
        <taxon>eudicotyledons</taxon>
        <taxon>Gunneridae</taxon>
        <taxon>Pentapetalae</taxon>
        <taxon>asterids</taxon>
        <taxon>lamiids</taxon>
        <taxon>Solanales</taxon>
        <taxon>Solanaceae</taxon>
        <taxon>Solanoideae</taxon>
        <taxon>Datureae</taxon>
        <taxon>Datura</taxon>
    </lineage>
</organism>
<keyword evidence="2" id="KW-1185">Reference proteome</keyword>
<protein>
    <submittedName>
        <fullName evidence="1">Uncharacterized protein</fullName>
    </submittedName>
</protein>
<sequence length="102" mass="11502">MLSHLYGMQMLQLRMNGVTEAQPQQLNIDYPLSEHSRALCRVGPGYKEPLDDDVSVEDEMARVDSYIEREAPVFLGDGWHAVTVILRDGKHATSLFPAREGM</sequence>
<dbReference type="Proteomes" id="UP000823775">
    <property type="component" value="Unassembled WGS sequence"/>
</dbReference>
<accession>A0ABS8WJ94</accession>
<proteinExistence type="predicted"/>
<dbReference type="EMBL" id="JACEIK010007975">
    <property type="protein sequence ID" value="MCE3050888.1"/>
    <property type="molecule type" value="Genomic_DNA"/>
</dbReference>
<reference evidence="1 2" key="1">
    <citation type="journal article" date="2021" name="BMC Genomics">
        <title>Datura genome reveals duplications of psychoactive alkaloid biosynthetic genes and high mutation rate following tissue culture.</title>
        <authorList>
            <person name="Rajewski A."/>
            <person name="Carter-House D."/>
            <person name="Stajich J."/>
            <person name="Litt A."/>
        </authorList>
    </citation>
    <scope>NUCLEOTIDE SEQUENCE [LARGE SCALE GENOMIC DNA]</scope>
    <source>
        <strain evidence="1">AR-01</strain>
    </source>
</reference>
<comment type="caution">
    <text evidence="1">The sequence shown here is derived from an EMBL/GenBank/DDBJ whole genome shotgun (WGS) entry which is preliminary data.</text>
</comment>
<evidence type="ECO:0000313" key="1">
    <source>
        <dbReference type="EMBL" id="MCE3050888.1"/>
    </source>
</evidence>
<evidence type="ECO:0000313" key="2">
    <source>
        <dbReference type="Proteomes" id="UP000823775"/>
    </source>
</evidence>
<name>A0ABS8WJ94_DATST</name>
<gene>
    <name evidence="1" type="ORF">HAX54_048355</name>
</gene>